<gene>
    <name evidence="2" type="ORF">DRB17_09015</name>
</gene>
<organism evidence="2 3">
    <name type="scientific">Ferruginivarius sediminum</name>
    <dbReference type="NCBI Taxonomy" id="2661937"/>
    <lineage>
        <taxon>Bacteria</taxon>
        <taxon>Pseudomonadati</taxon>
        <taxon>Pseudomonadota</taxon>
        <taxon>Alphaproteobacteria</taxon>
        <taxon>Rhodospirillales</taxon>
        <taxon>Rhodospirillaceae</taxon>
        <taxon>Ferruginivarius</taxon>
    </lineage>
</organism>
<dbReference type="InterPro" id="IPR050259">
    <property type="entry name" value="SDR"/>
</dbReference>
<sequence length="254" mass="25379">MAWVTGASGAIGRAVCQTFSQAGARLALTGRNADKLADVAASLPAGGCDPIIAPGDVSDAGQVTAAADSVRGQAGRIDILVNSTTCPIFGDFLDLTDADWLSVLDAKALAYVRTARAVIPGMIEAGGGVIVNVSGRGGHQPNSPSHLAGSCANGAVNTLTKGLANLYGPSGIRVNAVAPGPVASERFERIRAANQALAESGGVSERSGTPVASPLGDMAEPAQVADVILFLASKRARFMTGSVLQVDGGGTASL</sequence>
<evidence type="ECO:0000313" key="2">
    <source>
        <dbReference type="EMBL" id="RDD62355.1"/>
    </source>
</evidence>
<dbReference type="FunFam" id="3.40.50.720:FF:000084">
    <property type="entry name" value="Short-chain dehydrogenase reductase"/>
    <property type="match status" value="1"/>
</dbReference>
<dbReference type="InterPro" id="IPR002347">
    <property type="entry name" value="SDR_fam"/>
</dbReference>
<comment type="caution">
    <text evidence="2">The sequence shown here is derived from an EMBL/GenBank/DDBJ whole genome shotgun (WGS) entry which is preliminary data.</text>
</comment>
<dbReference type="Pfam" id="PF13561">
    <property type="entry name" value="adh_short_C2"/>
    <property type="match status" value="1"/>
</dbReference>
<dbReference type="PRINTS" id="PR00081">
    <property type="entry name" value="GDHRDH"/>
</dbReference>
<dbReference type="Gene3D" id="3.40.50.720">
    <property type="entry name" value="NAD(P)-binding Rossmann-like Domain"/>
    <property type="match status" value="1"/>
</dbReference>
<dbReference type="InterPro" id="IPR036291">
    <property type="entry name" value="NAD(P)-bd_dom_sf"/>
</dbReference>
<comment type="similarity">
    <text evidence="1">Belongs to the short-chain dehydrogenases/reductases (SDR) family.</text>
</comment>
<keyword evidence="3" id="KW-1185">Reference proteome</keyword>
<evidence type="ECO:0000256" key="1">
    <source>
        <dbReference type="ARBA" id="ARBA00006484"/>
    </source>
</evidence>
<dbReference type="AlphaFoldDB" id="A0A369TD93"/>
<name>A0A369TD93_9PROT</name>
<dbReference type="EMBL" id="QPMH01000006">
    <property type="protein sequence ID" value="RDD62355.1"/>
    <property type="molecule type" value="Genomic_DNA"/>
</dbReference>
<accession>A0A369TD93</accession>
<evidence type="ECO:0000313" key="3">
    <source>
        <dbReference type="Proteomes" id="UP000253941"/>
    </source>
</evidence>
<reference evidence="2 3" key="1">
    <citation type="submission" date="2018-07" db="EMBL/GenBank/DDBJ databases">
        <title>Venubactetium sediminum gen. nov., sp. nov., isolated from a marine solar saltern.</title>
        <authorList>
            <person name="Wang S."/>
        </authorList>
    </citation>
    <scope>NUCLEOTIDE SEQUENCE [LARGE SCALE GENOMIC DNA]</scope>
    <source>
        <strain evidence="2 3">WD2A32</strain>
    </source>
</reference>
<dbReference type="PANTHER" id="PTHR42879">
    <property type="entry name" value="3-OXOACYL-(ACYL-CARRIER-PROTEIN) REDUCTASE"/>
    <property type="match status" value="1"/>
</dbReference>
<proteinExistence type="inferred from homology"/>
<protein>
    <submittedName>
        <fullName evidence="2">SDR family NAD(P)-dependent oxidoreductase</fullName>
    </submittedName>
</protein>
<dbReference type="SUPFAM" id="SSF51735">
    <property type="entry name" value="NAD(P)-binding Rossmann-fold domains"/>
    <property type="match status" value="1"/>
</dbReference>
<dbReference type="Proteomes" id="UP000253941">
    <property type="component" value="Unassembled WGS sequence"/>
</dbReference>